<dbReference type="RefSeq" id="WP_008045201.1">
    <property type="nucleotide sequence ID" value="NZ_CH724152.1"/>
</dbReference>
<reference evidence="2 3" key="1">
    <citation type="submission" date="2006-02" db="EMBL/GenBank/DDBJ databases">
        <authorList>
            <person name="Pinhassi J."/>
            <person name="Pedros-Alio C."/>
            <person name="Ferriera S."/>
            <person name="Johnson J."/>
            <person name="Kravitz S."/>
            <person name="Halpern A."/>
            <person name="Remington K."/>
            <person name="Beeson K."/>
            <person name="Tran B."/>
            <person name="Rogers Y.-H."/>
            <person name="Friedman R."/>
            <person name="Venter J.C."/>
        </authorList>
    </citation>
    <scope>NUCLEOTIDE SEQUENCE [LARGE SCALE GENOMIC DNA]</scope>
    <source>
        <strain evidence="2 3">MED297</strain>
    </source>
</reference>
<keyword evidence="3" id="KW-1185">Reference proteome</keyword>
<keyword evidence="2" id="KW-0687">Ribonucleoprotein</keyword>
<dbReference type="HOGENOM" id="CLU_2289321_0_0_6"/>
<dbReference type="STRING" id="314283.MED297_06689"/>
<dbReference type="OrthoDB" id="6197071at2"/>
<keyword evidence="2" id="KW-0689">Ribosomal protein</keyword>
<feature type="transmembrane region" description="Helical" evidence="1">
    <location>
        <begin position="38"/>
        <end position="59"/>
    </location>
</feature>
<protein>
    <submittedName>
        <fullName evidence="2">50S ribosomal protein L13</fullName>
    </submittedName>
</protein>
<evidence type="ECO:0000313" key="2">
    <source>
        <dbReference type="EMBL" id="EAR07524.1"/>
    </source>
</evidence>
<accession>A4BK42</accession>
<dbReference type="GO" id="GO:0005840">
    <property type="term" value="C:ribosome"/>
    <property type="evidence" value="ECO:0007669"/>
    <property type="project" value="UniProtKB-KW"/>
</dbReference>
<dbReference type="EMBL" id="AAOE01000040">
    <property type="protein sequence ID" value="EAR07524.1"/>
    <property type="molecule type" value="Genomic_DNA"/>
</dbReference>
<keyword evidence="1" id="KW-1133">Transmembrane helix</keyword>
<keyword evidence="1" id="KW-0812">Transmembrane</keyword>
<gene>
    <name evidence="2" type="ORF">MED297_06689</name>
</gene>
<dbReference type="AlphaFoldDB" id="A4BK42"/>
<evidence type="ECO:0000256" key="1">
    <source>
        <dbReference type="SAM" id="Phobius"/>
    </source>
</evidence>
<evidence type="ECO:0000313" key="3">
    <source>
        <dbReference type="Proteomes" id="UP000005953"/>
    </source>
</evidence>
<dbReference type="Proteomes" id="UP000005953">
    <property type="component" value="Unassembled WGS sequence"/>
</dbReference>
<comment type="caution">
    <text evidence="2">The sequence shown here is derived from an EMBL/GenBank/DDBJ whole genome shotgun (WGS) entry which is preliminary data.</text>
</comment>
<keyword evidence="1" id="KW-0472">Membrane</keyword>
<name>A4BK42_9GAMM</name>
<sequence>MGIYLLVLLIIAAGATVLAFSVIQSALAEGRVGLYDARGFYLVILVFVTFVLTSLAYFWGEARFEPVPEQLSESLMGVLFALCCCLAGLAYGLIRLKEANS</sequence>
<organism evidence="2 3">
    <name type="scientific">Reinekea blandensis MED297</name>
    <dbReference type="NCBI Taxonomy" id="314283"/>
    <lineage>
        <taxon>Bacteria</taxon>
        <taxon>Pseudomonadati</taxon>
        <taxon>Pseudomonadota</taxon>
        <taxon>Gammaproteobacteria</taxon>
        <taxon>Oceanospirillales</taxon>
        <taxon>Saccharospirillaceae</taxon>
        <taxon>Reinekea</taxon>
    </lineage>
</organism>
<feature type="transmembrane region" description="Helical" evidence="1">
    <location>
        <begin position="71"/>
        <end position="94"/>
    </location>
</feature>
<proteinExistence type="predicted"/>